<dbReference type="Proteomes" id="UP001597168">
    <property type="component" value="Unassembled WGS sequence"/>
</dbReference>
<dbReference type="GO" id="GO:0008168">
    <property type="term" value="F:methyltransferase activity"/>
    <property type="evidence" value="ECO:0007669"/>
    <property type="project" value="UniProtKB-KW"/>
</dbReference>
<dbReference type="EMBL" id="JBHTLK010000327">
    <property type="protein sequence ID" value="MFD1152135.1"/>
    <property type="molecule type" value="Genomic_DNA"/>
</dbReference>
<comment type="caution">
    <text evidence="2">The sequence shown here is derived from an EMBL/GenBank/DDBJ whole genome shotgun (WGS) entry which is preliminary data.</text>
</comment>
<dbReference type="CDD" id="cd02440">
    <property type="entry name" value="AdoMet_MTases"/>
    <property type="match status" value="1"/>
</dbReference>
<dbReference type="Pfam" id="PF13649">
    <property type="entry name" value="Methyltransf_25"/>
    <property type="match status" value="1"/>
</dbReference>
<gene>
    <name evidence="2" type="ORF">ACFQ3T_33785</name>
</gene>
<dbReference type="SUPFAM" id="SSF53335">
    <property type="entry name" value="S-adenosyl-L-methionine-dependent methyltransferases"/>
    <property type="match status" value="1"/>
</dbReference>
<evidence type="ECO:0000313" key="2">
    <source>
        <dbReference type="EMBL" id="MFD1152135.1"/>
    </source>
</evidence>
<dbReference type="InterPro" id="IPR041698">
    <property type="entry name" value="Methyltransf_25"/>
</dbReference>
<evidence type="ECO:0000259" key="1">
    <source>
        <dbReference type="Pfam" id="PF13649"/>
    </source>
</evidence>
<name>A0ABW3R5B0_9PSEU</name>
<keyword evidence="2" id="KW-0489">Methyltransferase</keyword>
<keyword evidence="3" id="KW-1185">Reference proteome</keyword>
<keyword evidence="2" id="KW-0808">Transferase</keyword>
<dbReference type="InterPro" id="IPR029063">
    <property type="entry name" value="SAM-dependent_MTases_sf"/>
</dbReference>
<sequence length="279" mass="30468">MNAAPEVHPSNADQLRAWNGDQGEFWATRADRIDQGVAGYHDRLLDAAGIEPASHVLDIGCGTGQTTRDAARRAAEGTALGVDLSSAMIELARRTAEREHLPNARFLQADAQIHPFPERHFDVALSRHGVMFFGDPPAAFVNIARALRPGGRLALLTWQPLDRNAWLKAFRTALAAGRDLPAPPPTSGAFADPGLTRDLLHSAGFADVRIDGHTEPMYFGRDADDACRFITDQFGGLLTNLQPDARERAVADLRADLTAHQTDRGVHYDSATWLIQARR</sequence>
<protein>
    <submittedName>
        <fullName evidence="2">Class I SAM-dependent methyltransferase</fullName>
        <ecNumber evidence="2">2.1.1.-</ecNumber>
    </submittedName>
</protein>
<dbReference type="GO" id="GO:0032259">
    <property type="term" value="P:methylation"/>
    <property type="evidence" value="ECO:0007669"/>
    <property type="project" value="UniProtKB-KW"/>
</dbReference>
<evidence type="ECO:0000313" key="3">
    <source>
        <dbReference type="Proteomes" id="UP001597168"/>
    </source>
</evidence>
<dbReference type="EC" id="2.1.1.-" evidence="2"/>
<dbReference type="Gene3D" id="3.40.50.150">
    <property type="entry name" value="Vaccinia Virus protein VP39"/>
    <property type="match status" value="1"/>
</dbReference>
<dbReference type="RefSeq" id="WP_380729756.1">
    <property type="nucleotide sequence ID" value="NZ_JBHTLK010000327.1"/>
</dbReference>
<reference evidence="3" key="1">
    <citation type="journal article" date="2019" name="Int. J. Syst. Evol. Microbiol.">
        <title>The Global Catalogue of Microorganisms (GCM) 10K type strain sequencing project: providing services to taxonomists for standard genome sequencing and annotation.</title>
        <authorList>
            <consortium name="The Broad Institute Genomics Platform"/>
            <consortium name="The Broad Institute Genome Sequencing Center for Infectious Disease"/>
            <person name="Wu L."/>
            <person name="Ma J."/>
        </authorList>
    </citation>
    <scope>NUCLEOTIDE SEQUENCE [LARGE SCALE GENOMIC DNA]</scope>
    <source>
        <strain evidence="3">CCUG 60214</strain>
    </source>
</reference>
<organism evidence="2 3">
    <name type="scientific">Saccharothrix hoggarensis</name>
    <dbReference type="NCBI Taxonomy" id="913853"/>
    <lineage>
        <taxon>Bacteria</taxon>
        <taxon>Bacillati</taxon>
        <taxon>Actinomycetota</taxon>
        <taxon>Actinomycetes</taxon>
        <taxon>Pseudonocardiales</taxon>
        <taxon>Pseudonocardiaceae</taxon>
        <taxon>Saccharothrix</taxon>
    </lineage>
</organism>
<dbReference type="PANTHER" id="PTHR43591:SF24">
    <property type="entry name" value="2-METHOXY-6-POLYPRENYL-1,4-BENZOQUINOL METHYLASE, MITOCHONDRIAL"/>
    <property type="match status" value="1"/>
</dbReference>
<feature type="domain" description="Methyltransferase" evidence="1">
    <location>
        <begin position="56"/>
        <end position="151"/>
    </location>
</feature>
<dbReference type="PANTHER" id="PTHR43591">
    <property type="entry name" value="METHYLTRANSFERASE"/>
    <property type="match status" value="1"/>
</dbReference>
<accession>A0ABW3R5B0</accession>
<proteinExistence type="predicted"/>